<feature type="transmembrane region" description="Helical" evidence="1">
    <location>
        <begin position="16"/>
        <end position="39"/>
    </location>
</feature>
<sequence>MAKPTRCCGTEWTKKALIITAIVATLVAVGVTVGLAVGLTRRNNDSPTGRFASSPYTALSSQKGTPDLVATGLPGIRSLLFDDSTGVLLAVVKGTQQIVSIAVKPPSAADNSKVVLIDASQAKLKLNHGIAMDDAYLYASSATTVYRWKYDRKSPTIDVATREIFINNIDGADPNSDTAAGHITRTIVLDRNWMYVSVGSAGNVDRDSSRSKVRRFAYKSATTLPIDYQKGEVWADGVRNAVSMAFDARGAVWIAVNGADDLARPDLAPDMVQDSPVEPIYKLNGPANAFYGYPYCFVAGNTTGTFATDTNAGKVYAWPDFMNDGTHTDAWCQNPANVILPDAMVPAHAAPLAAQFHTETGDMYLALHGSWNRNIPSGYSLVRLPFTPAGTPTTNRVTDTIMWLTAGPCAYGGSCFRPAGLAIVGDVAYVSSDNTGDIVRVKL</sequence>
<dbReference type="AlphaFoldDB" id="A0A507DWP3"/>
<reference evidence="3 4" key="1">
    <citation type="journal article" date="2019" name="Sci. Rep.">
        <title>Comparative genomics of chytrid fungi reveal insights into the obligate biotrophic and pathogenic lifestyle of Synchytrium endobioticum.</title>
        <authorList>
            <person name="van de Vossenberg B.T.L.H."/>
            <person name="Warris S."/>
            <person name="Nguyen H.D.T."/>
            <person name="van Gent-Pelzer M.P.E."/>
            <person name="Joly D.L."/>
            <person name="van de Geest H.C."/>
            <person name="Bonants P.J.M."/>
            <person name="Smith D.S."/>
            <person name="Levesque C.A."/>
            <person name="van der Lee T.A.J."/>
        </authorList>
    </citation>
    <scope>NUCLEOTIDE SEQUENCE [LARGE SCALE GENOMIC DNA]</scope>
    <source>
        <strain evidence="3 4">CBS 809.83</strain>
    </source>
</reference>
<name>A0A507DWP3_9FUNG</name>
<dbReference type="InterPro" id="IPR011041">
    <property type="entry name" value="Quinoprot_gluc/sorb_DH_b-prop"/>
</dbReference>
<comment type="caution">
    <text evidence="3">The sequence shown here is derived from an EMBL/GenBank/DDBJ whole genome shotgun (WGS) entry which is preliminary data.</text>
</comment>
<gene>
    <name evidence="3" type="ORF">PhCBS80983_g04744</name>
</gene>
<evidence type="ECO:0000313" key="3">
    <source>
        <dbReference type="EMBL" id="TPX56163.1"/>
    </source>
</evidence>
<protein>
    <recommendedName>
        <fullName evidence="2">Pyrroloquinoline quinone-dependent pyranose dehydrogenase beta-propeller domain-containing protein</fullName>
    </recommendedName>
</protein>
<proteinExistence type="predicted"/>
<dbReference type="SUPFAM" id="SSF50952">
    <property type="entry name" value="Soluble quinoprotein glucose dehydrogenase"/>
    <property type="match status" value="1"/>
</dbReference>
<dbReference type="Pfam" id="PF22807">
    <property type="entry name" value="TrAA12"/>
    <property type="match status" value="1"/>
</dbReference>
<keyword evidence="4" id="KW-1185">Reference proteome</keyword>
<accession>A0A507DWP3</accession>
<dbReference type="InterPro" id="IPR011042">
    <property type="entry name" value="6-blade_b-propeller_TolB-like"/>
</dbReference>
<keyword evidence="1" id="KW-0472">Membrane</keyword>
<dbReference type="EMBL" id="QEAQ01000083">
    <property type="protein sequence ID" value="TPX56163.1"/>
    <property type="molecule type" value="Genomic_DNA"/>
</dbReference>
<keyword evidence="1" id="KW-0812">Transmembrane</keyword>
<organism evidence="3 4">
    <name type="scientific">Powellomyces hirtus</name>
    <dbReference type="NCBI Taxonomy" id="109895"/>
    <lineage>
        <taxon>Eukaryota</taxon>
        <taxon>Fungi</taxon>
        <taxon>Fungi incertae sedis</taxon>
        <taxon>Chytridiomycota</taxon>
        <taxon>Chytridiomycota incertae sedis</taxon>
        <taxon>Chytridiomycetes</taxon>
        <taxon>Spizellomycetales</taxon>
        <taxon>Powellomycetaceae</taxon>
        <taxon>Powellomyces</taxon>
    </lineage>
</organism>
<evidence type="ECO:0000256" key="1">
    <source>
        <dbReference type="SAM" id="Phobius"/>
    </source>
</evidence>
<evidence type="ECO:0000313" key="4">
    <source>
        <dbReference type="Proteomes" id="UP000318582"/>
    </source>
</evidence>
<dbReference type="Proteomes" id="UP000318582">
    <property type="component" value="Unassembled WGS sequence"/>
</dbReference>
<dbReference type="STRING" id="109895.A0A507DWP3"/>
<feature type="domain" description="Pyrroloquinoline quinone-dependent pyranose dehydrogenase beta-propeller" evidence="2">
    <location>
        <begin position="68"/>
        <end position="441"/>
    </location>
</feature>
<dbReference type="Gene3D" id="2.120.10.30">
    <property type="entry name" value="TolB, C-terminal domain"/>
    <property type="match status" value="1"/>
</dbReference>
<dbReference type="InterPro" id="IPR054539">
    <property type="entry name" value="Beta-prop_PDH"/>
</dbReference>
<keyword evidence="1" id="KW-1133">Transmembrane helix</keyword>
<evidence type="ECO:0000259" key="2">
    <source>
        <dbReference type="Pfam" id="PF22807"/>
    </source>
</evidence>